<name>A0A975KAV2_9SPHN</name>
<dbReference type="EMBL" id="CP073910">
    <property type="protein sequence ID" value="QUT08009.1"/>
    <property type="molecule type" value="Genomic_DNA"/>
</dbReference>
<proteinExistence type="predicted"/>
<dbReference type="Proteomes" id="UP000681425">
    <property type="component" value="Chromosome"/>
</dbReference>
<feature type="domain" description="Phage shock protein PspC N-terminal" evidence="2">
    <location>
        <begin position="5"/>
        <end position="58"/>
    </location>
</feature>
<evidence type="ECO:0000313" key="3">
    <source>
        <dbReference type="EMBL" id="QUT08009.1"/>
    </source>
</evidence>
<keyword evidence="4" id="KW-1185">Reference proteome</keyword>
<keyword evidence="1" id="KW-0472">Membrane</keyword>
<feature type="transmembrane region" description="Helical" evidence="1">
    <location>
        <begin position="30"/>
        <end position="55"/>
    </location>
</feature>
<evidence type="ECO:0000259" key="2">
    <source>
        <dbReference type="Pfam" id="PF04024"/>
    </source>
</evidence>
<evidence type="ECO:0000256" key="1">
    <source>
        <dbReference type="SAM" id="Phobius"/>
    </source>
</evidence>
<organism evidence="3 4">
    <name type="scientific">Sphingobium phenoxybenzoativorans</name>
    <dbReference type="NCBI Taxonomy" id="1592790"/>
    <lineage>
        <taxon>Bacteria</taxon>
        <taxon>Pseudomonadati</taxon>
        <taxon>Pseudomonadota</taxon>
        <taxon>Alphaproteobacteria</taxon>
        <taxon>Sphingomonadales</taxon>
        <taxon>Sphingomonadaceae</taxon>
        <taxon>Sphingobium</taxon>
    </lineage>
</organism>
<protein>
    <submittedName>
        <fullName evidence="3">PspC domain-containing protein</fullName>
    </submittedName>
</protein>
<dbReference type="OrthoDB" id="7359894at2"/>
<dbReference type="RefSeq" id="WP_070155711.1">
    <property type="nucleotide sequence ID" value="NZ_MINO01000016.1"/>
</dbReference>
<keyword evidence="1" id="KW-1133">Transmembrane helix</keyword>
<dbReference type="KEGG" id="spph:KFK14_00315"/>
<accession>A0A975KAV2</accession>
<gene>
    <name evidence="3" type="ORF">KFK14_00315</name>
</gene>
<dbReference type="AlphaFoldDB" id="A0A975KAV2"/>
<sequence length="61" mass="6405">MQTSFTLDRRNARIMGVCSGLSAKTGVDVLIVRIAVVLLTLFALGPVGVVAYLLAGWLAEG</sequence>
<evidence type="ECO:0000313" key="4">
    <source>
        <dbReference type="Proteomes" id="UP000681425"/>
    </source>
</evidence>
<dbReference type="Pfam" id="PF04024">
    <property type="entry name" value="PspC"/>
    <property type="match status" value="1"/>
</dbReference>
<reference evidence="3" key="1">
    <citation type="submission" date="2021-04" db="EMBL/GenBank/DDBJ databases">
        <title>Isolation of p-tert-butylphenol degrading bacteria Sphingobium phenoxybenzoativorans Tas13 from active sludge.</title>
        <authorList>
            <person name="Li Y."/>
        </authorList>
    </citation>
    <scope>NUCLEOTIDE SEQUENCE</scope>
    <source>
        <strain evidence="3">Tas13</strain>
    </source>
</reference>
<dbReference type="InterPro" id="IPR007168">
    <property type="entry name" value="Phageshock_PspC_N"/>
</dbReference>
<keyword evidence="1" id="KW-0812">Transmembrane</keyword>